<dbReference type="Proteomes" id="UP001295684">
    <property type="component" value="Unassembled WGS sequence"/>
</dbReference>
<accession>A0AAD1XZ32</accession>
<evidence type="ECO:0000313" key="3">
    <source>
        <dbReference type="Proteomes" id="UP001295684"/>
    </source>
</evidence>
<dbReference type="AlphaFoldDB" id="A0AAD1XZ32"/>
<name>A0AAD1XZ32_EUPCR</name>
<sequence length="215" mass="25170">MYNPSPPASSGGSSTKPYSPFETKRKPFDLSSLRKNTVAISTGEKLFRDFAPAKSMDLNRMSVANPPEVNEKIFHQKAREYWLKERNEKAQWLQDDDKGKELSTLPLKYKSSLSKPARYLMQGDECDNRDAEIDKERDIVIERKKMDYQYEDFLGRKDRDKVPIDTTTVLPYDIHSYNNYQFMMYAPYYYGLVPVYNVGMQSQDSPYPYDENMNQ</sequence>
<keyword evidence="3" id="KW-1185">Reference proteome</keyword>
<proteinExistence type="predicted"/>
<evidence type="ECO:0000256" key="1">
    <source>
        <dbReference type="SAM" id="MobiDB-lite"/>
    </source>
</evidence>
<reference evidence="2" key="1">
    <citation type="submission" date="2023-07" db="EMBL/GenBank/DDBJ databases">
        <authorList>
            <consortium name="AG Swart"/>
            <person name="Singh M."/>
            <person name="Singh A."/>
            <person name="Seah K."/>
            <person name="Emmerich C."/>
        </authorList>
    </citation>
    <scope>NUCLEOTIDE SEQUENCE</scope>
    <source>
        <strain evidence="2">DP1</strain>
    </source>
</reference>
<feature type="region of interest" description="Disordered" evidence="1">
    <location>
        <begin position="1"/>
        <end position="26"/>
    </location>
</feature>
<gene>
    <name evidence="2" type="ORF">ECRASSUSDP1_LOCUS22770</name>
</gene>
<evidence type="ECO:0000313" key="2">
    <source>
        <dbReference type="EMBL" id="CAI2381316.1"/>
    </source>
</evidence>
<dbReference type="EMBL" id="CAMPGE010023366">
    <property type="protein sequence ID" value="CAI2381316.1"/>
    <property type="molecule type" value="Genomic_DNA"/>
</dbReference>
<comment type="caution">
    <text evidence="2">The sequence shown here is derived from an EMBL/GenBank/DDBJ whole genome shotgun (WGS) entry which is preliminary data.</text>
</comment>
<organism evidence="2 3">
    <name type="scientific">Euplotes crassus</name>
    <dbReference type="NCBI Taxonomy" id="5936"/>
    <lineage>
        <taxon>Eukaryota</taxon>
        <taxon>Sar</taxon>
        <taxon>Alveolata</taxon>
        <taxon>Ciliophora</taxon>
        <taxon>Intramacronucleata</taxon>
        <taxon>Spirotrichea</taxon>
        <taxon>Hypotrichia</taxon>
        <taxon>Euplotida</taxon>
        <taxon>Euplotidae</taxon>
        <taxon>Moneuplotes</taxon>
    </lineage>
</organism>
<protein>
    <submittedName>
        <fullName evidence="2">Uncharacterized protein</fullName>
    </submittedName>
</protein>